<dbReference type="GO" id="GO:0008270">
    <property type="term" value="F:zinc ion binding"/>
    <property type="evidence" value="ECO:0007669"/>
    <property type="project" value="UniProtKB-KW"/>
</dbReference>
<feature type="region of interest" description="Disordered" evidence="14">
    <location>
        <begin position="920"/>
        <end position="986"/>
    </location>
</feature>
<evidence type="ECO:0000256" key="1">
    <source>
        <dbReference type="ARBA" id="ARBA00010928"/>
    </source>
</evidence>
<dbReference type="Gene3D" id="4.10.1000.10">
    <property type="entry name" value="Zinc finger, CCCH-type"/>
    <property type="match status" value="2"/>
</dbReference>
<feature type="domain" description="RING-type" evidence="18">
    <location>
        <begin position="1676"/>
        <end position="1836"/>
    </location>
</feature>
<dbReference type="Pfam" id="PF14608">
    <property type="entry name" value="zf-CCCH_2"/>
    <property type="match status" value="4"/>
</dbReference>
<dbReference type="Gene3D" id="3.30.360.10">
    <property type="entry name" value="Dihydrodipicolinate Reductase, domain 2"/>
    <property type="match status" value="1"/>
</dbReference>
<keyword evidence="12" id="KW-0694">RNA-binding</keyword>
<feature type="region of interest" description="Disordered" evidence="14">
    <location>
        <begin position="525"/>
        <end position="544"/>
    </location>
</feature>
<dbReference type="Gene3D" id="3.30.70.330">
    <property type="match status" value="1"/>
</dbReference>
<evidence type="ECO:0000256" key="9">
    <source>
        <dbReference type="ARBA" id="ARBA00038984"/>
    </source>
</evidence>
<dbReference type="Gene3D" id="3.30.40.10">
    <property type="entry name" value="Zinc/RING finger domain, C3HC4 (zinc finger)"/>
    <property type="match status" value="1"/>
</dbReference>
<dbReference type="InterPro" id="IPR044066">
    <property type="entry name" value="TRIAD_supradom"/>
</dbReference>
<dbReference type="GO" id="GO:0003723">
    <property type="term" value="F:RNA binding"/>
    <property type="evidence" value="ECO:0007669"/>
    <property type="project" value="UniProtKB-UniRule"/>
</dbReference>
<dbReference type="InterPro" id="IPR002867">
    <property type="entry name" value="IBR_dom"/>
</dbReference>
<dbReference type="InterPro" id="IPR050984">
    <property type="entry name" value="Gfo/Idh/MocA_domain"/>
</dbReference>
<keyword evidence="20" id="KW-1185">Reference proteome</keyword>
<organism evidence="19 20">
    <name type="scientific">Lyophyllum shimeji</name>
    <name type="common">Hon-shimeji</name>
    <name type="synonym">Tricholoma shimeji</name>
    <dbReference type="NCBI Taxonomy" id="47721"/>
    <lineage>
        <taxon>Eukaryota</taxon>
        <taxon>Fungi</taxon>
        <taxon>Dikarya</taxon>
        <taxon>Basidiomycota</taxon>
        <taxon>Agaricomycotina</taxon>
        <taxon>Agaricomycetes</taxon>
        <taxon>Agaricomycetidae</taxon>
        <taxon>Agaricales</taxon>
        <taxon>Tricholomatineae</taxon>
        <taxon>Lyophyllaceae</taxon>
        <taxon>Lyophyllum</taxon>
    </lineage>
</organism>
<dbReference type="Pfam" id="PF00642">
    <property type="entry name" value="zf-CCCH"/>
    <property type="match status" value="1"/>
</dbReference>
<dbReference type="PROSITE" id="PS51873">
    <property type="entry name" value="TRIAD"/>
    <property type="match status" value="1"/>
</dbReference>
<feature type="compositionally biased region" description="Low complexity" evidence="14">
    <location>
        <begin position="1018"/>
        <end position="1034"/>
    </location>
</feature>
<dbReference type="PANTHER" id="PTHR22604">
    <property type="entry name" value="OXIDOREDUCTASES"/>
    <property type="match status" value="1"/>
</dbReference>
<evidence type="ECO:0000259" key="17">
    <source>
        <dbReference type="PROSITE" id="PS50103"/>
    </source>
</evidence>
<evidence type="ECO:0000256" key="13">
    <source>
        <dbReference type="PROSITE-ProRule" id="PRU00723"/>
    </source>
</evidence>
<evidence type="ECO:0000256" key="7">
    <source>
        <dbReference type="ARBA" id="ARBA00022833"/>
    </source>
</evidence>
<dbReference type="InterPro" id="IPR017907">
    <property type="entry name" value="Znf_RING_CS"/>
</dbReference>
<evidence type="ECO:0000256" key="10">
    <source>
        <dbReference type="ARBA" id="ARBA00042988"/>
    </source>
</evidence>
<keyword evidence="7 13" id="KW-0862">Zinc</keyword>
<evidence type="ECO:0000256" key="11">
    <source>
        <dbReference type="ARBA" id="ARBA00049233"/>
    </source>
</evidence>
<comment type="catalytic activity">
    <reaction evidence="11">
        <text>D-xylose + NADP(+) = D-xylono-1,5-lactone + NADPH + H(+)</text>
        <dbReference type="Rhea" id="RHEA:22000"/>
        <dbReference type="ChEBI" id="CHEBI:15378"/>
        <dbReference type="ChEBI" id="CHEBI:15867"/>
        <dbReference type="ChEBI" id="CHEBI:53455"/>
        <dbReference type="ChEBI" id="CHEBI:57783"/>
        <dbReference type="ChEBI" id="CHEBI:58349"/>
        <dbReference type="EC" id="1.1.1.179"/>
    </reaction>
</comment>
<dbReference type="InterPro" id="IPR036855">
    <property type="entry name" value="Znf_CCCH_sf"/>
</dbReference>
<dbReference type="Gene3D" id="2.30.30.1190">
    <property type="match status" value="1"/>
</dbReference>
<feature type="domain" description="C3H1-type" evidence="17">
    <location>
        <begin position="367"/>
        <end position="394"/>
    </location>
</feature>
<dbReference type="Pfam" id="PF01408">
    <property type="entry name" value="GFO_IDH_MocA"/>
    <property type="match status" value="1"/>
</dbReference>
<reference evidence="19" key="1">
    <citation type="submission" date="2022-07" db="EMBL/GenBank/DDBJ databases">
        <title>The genome of Lyophyllum shimeji provides insight into the initial evolution of ectomycorrhizal fungal genome.</title>
        <authorList>
            <person name="Kobayashi Y."/>
            <person name="Shibata T."/>
            <person name="Hirakawa H."/>
            <person name="Shigenobu S."/>
            <person name="Nishiyama T."/>
            <person name="Yamada A."/>
            <person name="Hasebe M."/>
            <person name="Kawaguchi M."/>
        </authorList>
    </citation>
    <scope>NUCLEOTIDE SEQUENCE</scope>
    <source>
        <strain evidence="19">AT787</strain>
    </source>
</reference>
<feature type="region of interest" description="Disordered" evidence="14">
    <location>
        <begin position="562"/>
        <end position="632"/>
    </location>
</feature>
<dbReference type="InterPro" id="IPR001841">
    <property type="entry name" value="Znf_RING"/>
</dbReference>
<feature type="zinc finger region" description="C3H1-type" evidence="13">
    <location>
        <begin position="1114"/>
        <end position="1141"/>
    </location>
</feature>
<feature type="domain" description="C3H1-type" evidence="17">
    <location>
        <begin position="885"/>
        <end position="912"/>
    </location>
</feature>
<evidence type="ECO:0000256" key="6">
    <source>
        <dbReference type="ARBA" id="ARBA00022786"/>
    </source>
</evidence>
<dbReference type="InterPro" id="IPR036291">
    <property type="entry name" value="NAD(P)-bd_dom_sf"/>
</dbReference>
<evidence type="ECO:0000256" key="8">
    <source>
        <dbReference type="ARBA" id="ARBA00023002"/>
    </source>
</evidence>
<feature type="domain" description="C3H1-type" evidence="17">
    <location>
        <begin position="412"/>
        <end position="439"/>
    </location>
</feature>
<dbReference type="SUPFAM" id="SSF54928">
    <property type="entry name" value="RNA-binding domain, RBD"/>
    <property type="match status" value="1"/>
</dbReference>
<dbReference type="EMBL" id="BRPK01000010">
    <property type="protein sequence ID" value="GLB41756.1"/>
    <property type="molecule type" value="Genomic_DNA"/>
</dbReference>
<dbReference type="Pfam" id="PF22725">
    <property type="entry name" value="GFO_IDH_MocA_C3"/>
    <property type="match status" value="1"/>
</dbReference>
<keyword evidence="2" id="KW-0808">Transferase</keyword>
<dbReference type="InterPro" id="IPR013083">
    <property type="entry name" value="Znf_RING/FYVE/PHD"/>
</dbReference>
<evidence type="ECO:0000259" key="18">
    <source>
        <dbReference type="PROSITE" id="PS51873"/>
    </source>
</evidence>
<keyword evidence="3 13" id="KW-0479">Metal-binding</keyword>
<feature type="region of interest" description="Disordered" evidence="14">
    <location>
        <begin position="999"/>
        <end position="1074"/>
    </location>
</feature>
<dbReference type="SMART" id="SM00356">
    <property type="entry name" value="ZnF_C3H1"/>
    <property type="match status" value="8"/>
</dbReference>
<dbReference type="SMART" id="SM00647">
    <property type="entry name" value="IBR"/>
    <property type="match status" value="1"/>
</dbReference>
<accession>A0A9P3UT26</accession>
<feature type="compositionally biased region" description="Basic and acidic residues" evidence="14">
    <location>
        <begin position="1060"/>
        <end position="1074"/>
    </location>
</feature>
<feature type="compositionally biased region" description="Basic and acidic residues" evidence="14">
    <location>
        <begin position="1035"/>
        <end position="1048"/>
    </location>
</feature>
<sequence>MVDQPITINWGILATGNISRCFAKDLLVDPKTRGVHDILHKVVAVGSRSIEKAQNFIDTIVGGDKSVKAYGSYREVYDDKDVHAIYVGTPHTHHYENGLNAIKAGKHVLIEKPISCNAAELRSLLEAAKEQKVFVMEALWTRFQPLTLDVKKIVEEGSLGAPVVLHADLSGNFDIQNLSRNHRILDPNLGGGALLDLGPYPLVWAIVALYEHPLNKLKGPTTINGTMLKTPITGVDSNTSFILTFGSADLSAKAILSCSINVHPQQPGVNIRFENGTITIPAPIYCPKEFTVRYIDKSGEVTREERKVHEYVGGGWHFQADEVARCIRDGKKESEVWTHSKSLLEMEIFDQVRSLGSYIFPAGVEKPAPRSSCIFFTLGRCAKGDACSFAHSGPSESPKSHEPTGPGNLDGTAPQPVCRYWVNGNCRRGDECRFAHEHSGEKHEEDAFLSSHSSGDIPSHDPTPDTMSSILSTPDHEEVPSVALEEDPDQTELPAVEEQRSGDQVVSSSEANNLWPCTDGVPCNTHETSPETDHSCSTKSGTPIPREAEHLTLICPEEAFAEPEGEEPKAGSIDSPHDEERPLNNDDHVIVRDTSRHQEDMDRQDVEEEAATGGENWSSRSAGEPDMSDAPLPVEGSFLNLDAIDSHTEIVCAGGNYDNSETHCTDAHVMPPDGHPHYSYDTQGYPAQDQETSAAGPAVLHWSEYADPYADLTIPFCKFLTQARCAQRAACRFRHSLSINEYALLFRDPQPLLWTPSAPLRHEQGAQRSTVSSFGVCKFYPLGKCRNGDACPYLHAPSTQLLPVISLEQVEDQDDEPEYSFGSQDEHRTQPCRYYLEFGNCRRGDQCYYSHDNAIGPQWNGNADGEGATDDERRDNQSQAVRTGYTQRRLCRRFQEGYCQWDDRCKYLHDSWSAEKTGRVEVDASAENPATMPEENGWRADAEGWGSYADGWAREGDDNPPADDTQPASQGWPPEEEDDPWAPKLAPCPYHARGRCKKGNDCGFRHETPKGTYLRNARGSASRSPTPTRTPVPSEHLDGLEDHSHEPAVDLGWDASVPDETSRGTNDAETRRAPAADGRLNHESENEFTPWANEDEKSWALHWSDEVVQPLVPAKFQSPCKAFGQGYCAYGDSCRYQHIVEVDVFPEERKRSPAPVESPDGEALSDTMETLGMEDLPTDEVAAPEQQPEEVVERELFNCTVRFGLDDACSPMNIATASDSCCVVVSNLPPDISYAEAVELAGTIDDVEHGFEDLACGVSDSGAEIIITFASPRDAVKAVVKLHGQTYDSRPLTARLATESITSSWECSTVKITWPSPSRSAWAYYPTITAAKTHEKRLDGLTFQGRKIKASFSRPRANDTTFAVKLSGLLVDTENTAIEQLSQASLVHMNASTYVGCPLDSIRDALAARGSLERFYRLHLDPARPKHMAFARFDSGLSNVMAAHGIPQPFLGDLSLSLQKVFYANYRISARRHQAVRLVLERLCSACQDRCVIRICDGAEPVEIHIYADAVQCEAFGSTNRKLQAALLGEVMVTDDGVAVWDEYFDLSSSARAVEKVNAQTSFLVKLDHRTQRIRVIGDDDSRFRARGAMLKLLKMVRAQRSVIPLDLPTLRVLVDGAYTRLQTELGANKVTLDVTVPQLIVRGDADARKAKASLAATASSTSGDAHADRRTGSGASSLCALCYRPPRSPTKLSCRHVYCKTCLQYILQVSAGLQLVPPRCIAQRDGAGDESIREGGDGQCGVYVPYVMVRDLLRTVEEAALLRNAFLAYVRARPDEFFFCPTPHCETVYRPKAQERLGAPVYTCPTCSTQVCSVCRLEYHEGLDCMRQEGSVVTD</sequence>
<evidence type="ECO:0000313" key="20">
    <source>
        <dbReference type="Proteomes" id="UP001063166"/>
    </source>
</evidence>
<dbReference type="InterPro" id="IPR000683">
    <property type="entry name" value="Gfo/Idh/MocA-like_OxRdtase_N"/>
</dbReference>
<evidence type="ECO:0000313" key="19">
    <source>
        <dbReference type="EMBL" id="GLB41756.1"/>
    </source>
</evidence>
<dbReference type="InterPro" id="IPR000571">
    <property type="entry name" value="Znf_CCCH"/>
</dbReference>
<dbReference type="InterPro" id="IPR000504">
    <property type="entry name" value="RRM_dom"/>
</dbReference>
<evidence type="ECO:0000259" key="15">
    <source>
        <dbReference type="PROSITE" id="PS50089"/>
    </source>
</evidence>
<feature type="region of interest" description="Disordered" evidence="14">
    <location>
        <begin position="443"/>
        <end position="515"/>
    </location>
</feature>
<dbReference type="InterPro" id="IPR035979">
    <property type="entry name" value="RBD_domain_sf"/>
</dbReference>
<dbReference type="PROSITE" id="PS50089">
    <property type="entry name" value="ZF_RING_2"/>
    <property type="match status" value="1"/>
</dbReference>
<keyword evidence="4" id="KW-0677">Repeat</keyword>
<dbReference type="Pfam" id="PF18345">
    <property type="entry name" value="zf_CCCH_4"/>
    <property type="match status" value="1"/>
</dbReference>
<dbReference type="PROSITE" id="PS00518">
    <property type="entry name" value="ZF_RING_1"/>
    <property type="match status" value="1"/>
</dbReference>
<keyword evidence="8" id="KW-0560">Oxidoreductase</keyword>
<feature type="zinc finger region" description="C3H1-type" evidence="13">
    <location>
        <begin position="776"/>
        <end position="798"/>
    </location>
</feature>
<feature type="domain" description="C3H1-type" evidence="17">
    <location>
        <begin position="776"/>
        <end position="798"/>
    </location>
</feature>
<feature type="domain" description="RRM" evidence="16">
    <location>
        <begin position="1221"/>
        <end position="1299"/>
    </location>
</feature>
<feature type="domain" description="C3H1-type" evidence="17">
    <location>
        <begin position="711"/>
        <end position="738"/>
    </location>
</feature>
<evidence type="ECO:0000256" key="12">
    <source>
        <dbReference type="PROSITE-ProRule" id="PRU00176"/>
    </source>
</evidence>
<comment type="caution">
    <text evidence="19">The sequence shown here is derived from an EMBL/GenBank/DDBJ whole genome shotgun (WGS) entry which is preliminary data.</text>
</comment>
<feature type="domain" description="RING-type" evidence="15">
    <location>
        <begin position="1680"/>
        <end position="1725"/>
    </location>
</feature>
<dbReference type="CDD" id="cd20335">
    <property type="entry name" value="BRcat_RBR"/>
    <property type="match status" value="1"/>
</dbReference>
<evidence type="ECO:0000256" key="5">
    <source>
        <dbReference type="ARBA" id="ARBA00022771"/>
    </source>
</evidence>
<dbReference type="InterPro" id="IPR055170">
    <property type="entry name" value="GFO_IDH_MocA-like_dom"/>
</dbReference>
<feature type="zinc finger region" description="C3H1-type" evidence="13">
    <location>
        <begin position="826"/>
        <end position="854"/>
    </location>
</feature>
<name>A0A9P3UT26_LYOSH</name>
<feature type="zinc finger region" description="C3H1-type" evidence="13">
    <location>
        <begin position="711"/>
        <end position="738"/>
    </location>
</feature>
<feature type="domain" description="C3H1-type" evidence="17">
    <location>
        <begin position="1114"/>
        <end position="1141"/>
    </location>
</feature>
<evidence type="ECO:0000256" key="2">
    <source>
        <dbReference type="ARBA" id="ARBA00022679"/>
    </source>
</evidence>
<dbReference type="GO" id="GO:0047837">
    <property type="term" value="F:D-xylose 1-dehydrogenase (NADP+) activity"/>
    <property type="evidence" value="ECO:0007669"/>
    <property type="project" value="UniProtKB-EC"/>
</dbReference>
<feature type="region of interest" description="Disordered" evidence="14">
    <location>
        <begin position="858"/>
        <end position="881"/>
    </location>
</feature>
<dbReference type="Proteomes" id="UP001063166">
    <property type="component" value="Unassembled WGS sequence"/>
</dbReference>
<dbReference type="SUPFAM" id="SSF57850">
    <property type="entry name" value="RING/U-box"/>
    <property type="match status" value="2"/>
</dbReference>
<dbReference type="Pfam" id="PF01485">
    <property type="entry name" value="IBR"/>
    <property type="match status" value="1"/>
</dbReference>
<keyword evidence="6" id="KW-0833">Ubl conjugation pathway</keyword>
<dbReference type="SUPFAM" id="SSF90229">
    <property type="entry name" value="CCCH zinc finger"/>
    <property type="match status" value="4"/>
</dbReference>
<dbReference type="Gene3D" id="3.30.1370.210">
    <property type="match status" value="1"/>
</dbReference>
<dbReference type="SUPFAM" id="SSF51735">
    <property type="entry name" value="NAD(P)-binding Rossmann-fold domains"/>
    <property type="match status" value="1"/>
</dbReference>
<dbReference type="PROSITE" id="PS50103">
    <property type="entry name" value="ZF_C3H1"/>
    <property type="match status" value="8"/>
</dbReference>
<comment type="similarity">
    <text evidence="1">Belongs to the Gfo/Idh/MocA family.</text>
</comment>
<feature type="compositionally biased region" description="Basic and acidic residues" evidence="14">
    <location>
        <begin position="999"/>
        <end position="1009"/>
    </location>
</feature>
<dbReference type="PROSITE" id="PS50102">
    <property type="entry name" value="RRM"/>
    <property type="match status" value="1"/>
</dbReference>
<evidence type="ECO:0000259" key="16">
    <source>
        <dbReference type="PROSITE" id="PS50102"/>
    </source>
</evidence>
<dbReference type="EC" id="1.1.1.179" evidence="9"/>
<dbReference type="GO" id="GO:0000166">
    <property type="term" value="F:nucleotide binding"/>
    <property type="evidence" value="ECO:0007669"/>
    <property type="project" value="InterPro"/>
</dbReference>
<feature type="zinc finger region" description="C3H1-type" evidence="13">
    <location>
        <begin position="367"/>
        <end position="394"/>
    </location>
</feature>
<feature type="region of interest" description="Disordered" evidence="14">
    <location>
        <begin position="389"/>
        <end position="413"/>
    </location>
</feature>
<feature type="domain" description="C3H1-type" evidence="17">
    <location>
        <begin position="826"/>
        <end position="854"/>
    </location>
</feature>
<dbReference type="OrthoDB" id="2129491at2759"/>
<dbReference type="SUPFAM" id="SSF55347">
    <property type="entry name" value="Glyceraldehyde-3-phosphate dehydrogenase-like, C-terminal domain"/>
    <property type="match status" value="1"/>
</dbReference>
<dbReference type="GO" id="GO:0016740">
    <property type="term" value="F:transferase activity"/>
    <property type="evidence" value="ECO:0007669"/>
    <property type="project" value="UniProtKB-KW"/>
</dbReference>
<protein>
    <recommendedName>
        <fullName evidence="9">D-xylose 1-dehydrogenase (NADP(+), D-xylono-1,5-lactone-forming)</fullName>
        <ecNumber evidence="9">1.1.1.179</ecNumber>
    </recommendedName>
    <alternativeName>
        <fullName evidence="10">D-xylose-NADP dehydrogenase</fullName>
    </alternativeName>
</protein>
<dbReference type="Gene3D" id="3.40.50.720">
    <property type="entry name" value="NAD(P)-binding Rossmann-like Domain"/>
    <property type="match status" value="1"/>
</dbReference>
<proteinExistence type="inferred from homology"/>
<feature type="zinc finger region" description="C3H1-type" evidence="13">
    <location>
        <begin position="412"/>
        <end position="439"/>
    </location>
</feature>
<dbReference type="PANTHER" id="PTHR22604:SF105">
    <property type="entry name" value="TRANS-1,2-DIHYDROBENZENE-1,2-DIOL DEHYDROGENASE"/>
    <property type="match status" value="1"/>
</dbReference>
<feature type="zinc finger region" description="C3H1-type" evidence="13">
    <location>
        <begin position="982"/>
        <end position="1009"/>
    </location>
</feature>
<keyword evidence="5 13" id="KW-0863">Zinc-finger</keyword>
<gene>
    <name evidence="19" type="ORF">LshimejAT787_1003560</name>
</gene>
<feature type="compositionally biased region" description="Polar residues" evidence="14">
    <location>
        <begin position="502"/>
        <end position="512"/>
    </location>
</feature>
<evidence type="ECO:0000256" key="4">
    <source>
        <dbReference type="ARBA" id="ARBA00022737"/>
    </source>
</evidence>
<dbReference type="InterPro" id="IPR012677">
    <property type="entry name" value="Nucleotide-bd_a/b_plait_sf"/>
</dbReference>
<feature type="zinc finger region" description="C3H1-type" evidence="13">
    <location>
        <begin position="885"/>
        <end position="912"/>
    </location>
</feature>
<evidence type="ECO:0000256" key="14">
    <source>
        <dbReference type="SAM" id="MobiDB-lite"/>
    </source>
</evidence>
<feature type="domain" description="C3H1-type" evidence="17">
    <location>
        <begin position="982"/>
        <end position="1009"/>
    </location>
</feature>
<dbReference type="CDD" id="cd00590">
    <property type="entry name" value="RRM_SF"/>
    <property type="match status" value="1"/>
</dbReference>
<feature type="compositionally biased region" description="Basic and acidic residues" evidence="14">
    <location>
        <begin position="575"/>
        <end position="604"/>
    </location>
</feature>
<evidence type="ECO:0000256" key="3">
    <source>
        <dbReference type="ARBA" id="ARBA00022723"/>
    </source>
</evidence>